<sequence>MATGDAKDSKDIPPGTKVVCTTCFEEKIEGEVVAFDYGTKVIIIKSSSSKNAKKNVTDIKMLNMTQMKKLEVVEISTKPSPSLPSLDLDKIDKKIASALEQKRRAVEKIGINVTPGAQKLFDTINKTFNDVKWDGKRIIIMDEVTIDPPYDASTCCGKTATREHIVKIVKKHNEEESTGPG</sequence>
<gene>
    <name evidence="2" type="primary">LSM12</name>
    <name evidence="2" type="ORF">OS493_010850</name>
</gene>
<feature type="domain" description="AD" evidence="1">
    <location>
        <begin position="84"/>
        <end position="177"/>
    </location>
</feature>
<comment type="caution">
    <text evidence="2">The sequence shown here is derived from an EMBL/GenBank/DDBJ whole genome shotgun (WGS) entry which is preliminary data.</text>
</comment>
<dbReference type="Pfam" id="PF09793">
    <property type="entry name" value="AD"/>
    <property type="match status" value="1"/>
</dbReference>
<keyword evidence="3" id="KW-1185">Reference proteome</keyword>
<dbReference type="OrthoDB" id="1057137at2759"/>
<dbReference type="EMBL" id="MU826354">
    <property type="protein sequence ID" value="KAJ7380139.1"/>
    <property type="molecule type" value="Genomic_DNA"/>
</dbReference>
<organism evidence="2 3">
    <name type="scientific">Desmophyllum pertusum</name>
    <dbReference type="NCBI Taxonomy" id="174260"/>
    <lineage>
        <taxon>Eukaryota</taxon>
        <taxon>Metazoa</taxon>
        <taxon>Cnidaria</taxon>
        <taxon>Anthozoa</taxon>
        <taxon>Hexacorallia</taxon>
        <taxon>Scleractinia</taxon>
        <taxon>Caryophylliina</taxon>
        <taxon>Caryophylliidae</taxon>
        <taxon>Desmophyllum</taxon>
    </lineage>
</organism>
<reference evidence="2" key="1">
    <citation type="submission" date="2023-01" db="EMBL/GenBank/DDBJ databases">
        <title>Genome assembly of the deep-sea coral Lophelia pertusa.</title>
        <authorList>
            <person name="Herrera S."/>
            <person name="Cordes E."/>
        </authorList>
    </citation>
    <scope>NUCLEOTIDE SEQUENCE</scope>
    <source>
        <strain evidence="2">USNM1676648</strain>
        <tissue evidence="2">Polyp</tissue>
    </source>
</reference>
<dbReference type="InterPro" id="IPR039683">
    <property type="entry name" value="Lsm12-like"/>
</dbReference>
<evidence type="ECO:0000313" key="3">
    <source>
        <dbReference type="Proteomes" id="UP001163046"/>
    </source>
</evidence>
<protein>
    <submittedName>
        <fullName evidence="2">Protein with role in RNA processing</fullName>
    </submittedName>
</protein>
<dbReference type="PROSITE" id="PS52001">
    <property type="entry name" value="AD"/>
    <property type="match status" value="1"/>
</dbReference>
<dbReference type="InterPro" id="IPR048478">
    <property type="entry name" value="LSM12_LSM"/>
</dbReference>
<name>A0A9W9ZHI5_9CNID</name>
<evidence type="ECO:0000313" key="2">
    <source>
        <dbReference type="EMBL" id="KAJ7380139.1"/>
    </source>
</evidence>
<proteinExistence type="predicted"/>
<dbReference type="SMART" id="SM00995">
    <property type="entry name" value="AD"/>
    <property type="match status" value="1"/>
</dbReference>
<accession>A0A9W9ZHI5</accession>
<dbReference type="InterPro" id="IPR019181">
    <property type="entry name" value="LSM12_ABD"/>
</dbReference>
<dbReference type="Proteomes" id="UP001163046">
    <property type="component" value="Unassembled WGS sequence"/>
</dbReference>
<dbReference type="Pfam" id="PF21166">
    <property type="entry name" value="LSM12_LSM"/>
    <property type="match status" value="1"/>
</dbReference>
<evidence type="ECO:0000259" key="1">
    <source>
        <dbReference type="PROSITE" id="PS52001"/>
    </source>
</evidence>
<dbReference type="InterPro" id="IPR047574">
    <property type="entry name" value="AD"/>
</dbReference>
<dbReference type="PANTHER" id="PTHR13542">
    <property type="entry name" value="LSM12 HOMOLOG"/>
    <property type="match status" value="1"/>
</dbReference>
<dbReference type="AlphaFoldDB" id="A0A9W9ZHI5"/>